<dbReference type="InterPro" id="IPR058240">
    <property type="entry name" value="rSAM_sf"/>
</dbReference>
<dbReference type="PANTHER" id="PTHR43524">
    <property type="entry name" value="RADICAL SAM SUPERFAMILY PROTEIN"/>
    <property type="match status" value="1"/>
</dbReference>
<evidence type="ECO:0000256" key="2">
    <source>
        <dbReference type="ARBA" id="ARBA00022723"/>
    </source>
</evidence>
<dbReference type="CDD" id="cd01335">
    <property type="entry name" value="Radical_SAM"/>
    <property type="match status" value="1"/>
</dbReference>
<dbReference type="GO" id="GO:0003824">
    <property type="term" value="F:catalytic activity"/>
    <property type="evidence" value="ECO:0007669"/>
    <property type="project" value="InterPro"/>
</dbReference>
<name>D1YW46_METPS</name>
<dbReference type="CDD" id="cd21128">
    <property type="entry name" value="SPASM_rSAM"/>
    <property type="match status" value="1"/>
</dbReference>
<dbReference type="AlphaFoldDB" id="D1YW46"/>
<protein>
    <recommendedName>
        <fullName evidence="5">Radical SAM core domain-containing protein</fullName>
    </recommendedName>
</protein>
<dbReference type="SFLD" id="SFLDG01067">
    <property type="entry name" value="SPASM/twitch_domain_containing"/>
    <property type="match status" value="1"/>
</dbReference>
<dbReference type="SFLD" id="SFLDS00029">
    <property type="entry name" value="Radical_SAM"/>
    <property type="match status" value="1"/>
</dbReference>
<dbReference type="Proteomes" id="UP000001882">
    <property type="component" value="Chromosome"/>
</dbReference>
<dbReference type="PANTHER" id="PTHR43524:SF1">
    <property type="entry name" value="RADICAL SAM SUPERFAMILY PROTEIN"/>
    <property type="match status" value="1"/>
</dbReference>
<gene>
    <name evidence="6" type="ordered locus">MCP_0596</name>
</gene>
<keyword evidence="1" id="KW-0949">S-adenosyl-L-methionine</keyword>
<evidence type="ECO:0000313" key="6">
    <source>
        <dbReference type="EMBL" id="BAI60668.1"/>
    </source>
</evidence>
<sequence length="359" mass="40237">MEMENNNDLNRMINEMIRGIFSDALGVSLKDPAMAAFFVRAALAQKKAAAVRQYNEEHGVHVPPVMILSITNKCNLHCAGCYSRLVPRERKPELDEAGLRNVLKQASELGISIVLVVGGEPLTRPEIFNVTKDFPDMIFTLFTNGTLIDDAVIQKFKEQKHVIPILSMEGHENITDLRRGSGTYDRLMRDMTKLCERGVFFGSSLTVTRMNYDEVTGEPFVKRMREHGCKAFIYVEYNPVKKGTEDWVVTDAQRDEILAKMAAYRKSQPGVYIGFPGDEKLFGGCLSSGRGFIHVSASGDLEPCPFAPFSDSSILDMPLKEALNSKLFRALRANRDQLMESNGGCALWKKPEWVKSLTE</sequence>
<dbReference type="EMBL" id="AP011532">
    <property type="protein sequence ID" value="BAI60668.1"/>
    <property type="molecule type" value="Genomic_DNA"/>
</dbReference>
<reference evidence="6 7" key="2">
    <citation type="journal article" date="2008" name="Int. J. Syst. Evol. Microbiol.">
        <title>Methanocella paludicola gen. nov., sp. nov., a methane-producing archaeon, the first isolate of the lineage 'Rice Cluster I', and proposal of the new archaeal order Methanocellales ord. nov.</title>
        <authorList>
            <person name="Sakai S."/>
            <person name="Imachi H."/>
            <person name="Hanada S."/>
            <person name="Ohashi A."/>
            <person name="Harada H."/>
            <person name="Kamagata Y."/>
        </authorList>
    </citation>
    <scope>NUCLEOTIDE SEQUENCE [LARGE SCALE GENOMIC DNA]</scope>
    <source>
        <strain evidence="7">DSM 17711 / JCM 13418 / NBRC 101707 / SANAE</strain>
    </source>
</reference>
<dbReference type="eggNOG" id="arCOG00940">
    <property type="taxonomic scope" value="Archaea"/>
</dbReference>
<evidence type="ECO:0000256" key="1">
    <source>
        <dbReference type="ARBA" id="ARBA00022691"/>
    </source>
</evidence>
<dbReference type="Gene3D" id="3.20.20.70">
    <property type="entry name" value="Aldolase class I"/>
    <property type="match status" value="1"/>
</dbReference>
<dbReference type="InParanoid" id="D1YW46"/>
<keyword evidence="3" id="KW-0408">Iron</keyword>
<evidence type="ECO:0000313" key="7">
    <source>
        <dbReference type="Proteomes" id="UP000001882"/>
    </source>
</evidence>
<dbReference type="InterPro" id="IPR013785">
    <property type="entry name" value="Aldolase_TIM"/>
</dbReference>
<proteinExistence type="predicted"/>
<dbReference type="SFLD" id="SFLDG01386">
    <property type="entry name" value="main_SPASM_domain-containing"/>
    <property type="match status" value="1"/>
</dbReference>
<dbReference type="SUPFAM" id="SSF102114">
    <property type="entry name" value="Radical SAM enzymes"/>
    <property type="match status" value="1"/>
</dbReference>
<dbReference type="GO" id="GO:0051536">
    <property type="term" value="F:iron-sulfur cluster binding"/>
    <property type="evidence" value="ECO:0007669"/>
    <property type="project" value="UniProtKB-KW"/>
</dbReference>
<keyword evidence="2" id="KW-0479">Metal-binding</keyword>
<evidence type="ECO:0000256" key="3">
    <source>
        <dbReference type="ARBA" id="ARBA00023004"/>
    </source>
</evidence>
<evidence type="ECO:0000259" key="5">
    <source>
        <dbReference type="PROSITE" id="PS51918"/>
    </source>
</evidence>
<dbReference type="Pfam" id="PF04055">
    <property type="entry name" value="Radical_SAM"/>
    <property type="match status" value="1"/>
</dbReference>
<keyword evidence="7" id="KW-1185">Reference proteome</keyword>
<dbReference type="PROSITE" id="PS51918">
    <property type="entry name" value="RADICAL_SAM"/>
    <property type="match status" value="1"/>
</dbReference>
<dbReference type="GO" id="GO:0046872">
    <property type="term" value="F:metal ion binding"/>
    <property type="evidence" value="ECO:0007669"/>
    <property type="project" value="UniProtKB-KW"/>
</dbReference>
<feature type="domain" description="Radical SAM core" evidence="5">
    <location>
        <begin position="60"/>
        <end position="269"/>
    </location>
</feature>
<keyword evidence="4" id="KW-0411">Iron-sulfur</keyword>
<organism evidence="6 7">
    <name type="scientific">Methanocella paludicola (strain DSM 17711 / JCM 13418 / NBRC 101707 / SANAE)</name>
    <dbReference type="NCBI Taxonomy" id="304371"/>
    <lineage>
        <taxon>Archaea</taxon>
        <taxon>Methanobacteriati</taxon>
        <taxon>Methanobacteriota</taxon>
        <taxon>Stenosarchaea group</taxon>
        <taxon>Methanomicrobia</taxon>
        <taxon>Methanocellales</taxon>
        <taxon>Methanocellaceae</taxon>
        <taxon>Methanocella</taxon>
    </lineage>
</organism>
<reference evidence="7" key="3">
    <citation type="journal article" date="2011" name="PLoS ONE">
        <title>Genome sequence of a mesophilic hydrogenotrophic methanogen Methanocella paludicola, the first cultivated representative of the order Methanocellales.</title>
        <authorList>
            <person name="Sakai S."/>
            <person name="Takaki Y."/>
            <person name="Shimamura S."/>
            <person name="Sekine M."/>
            <person name="Tajima T."/>
            <person name="Kosugi H."/>
            <person name="Ichikawa N."/>
            <person name="Tasumi E."/>
            <person name="Hiraki A.T."/>
            <person name="Shimizu A."/>
            <person name="Kato Y."/>
            <person name="Nishiko R."/>
            <person name="Mori K."/>
            <person name="Fujita N."/>
            <person name="Imachi H."/>
            <person name="Takai K."/>
        </authorList>
    </citation>
    <scope>NUCLEOTIDE SEQUENCE [LARGE SCALE GENOMIC DNA]</scope>
    <source>
        <strain evidence="7">DSM 17711 / JCM 13418 / NBRC 101707 / SANAE</strain>
    </source>
</reference>
<dbReference type="PATRIC" id="fig|304371.9.peg.613"/>
<dbReference type="InterPro" id="IPR007197">
    <property type="entry name" value="rSAM"/>
</dbReference>
<evidence type="ECO:0000256" key="4">
    <source>
        <dbReference type="ARBA" id="ARBA00023014"/>
    </source>
</evidence>
<dbReference type="STRING" id="304371.MCP_0596"/>
<accession>D1YW46</accession>
<dbReference type="KEGG" id="mpd:MCP_0596"/>
<reference evidence="6 7" key="1">
    <citation type="journal article" date="2007" name="Appl. Environ. Microbiol.">
        <title>Isolation of key methanogens for global methane emission from rice paddy fields: a novel isolate affiliated with the clone cluster rice cluster I.</title>
        <authorList>
            <person name="Sakai S."/>
            <person name="Imachi H."/>
            <person name="Sekiguchi Y."/>
            <person name="Ohashi A."/>
            <person name="Harada H."/>
            <person name="Kamagata Y."/>
        </authorList>
    </citation>
    <scope>NUCLEOTIDE SEQUENCE [LARGE SCALE GENOMIC DNA]</scope>
    <source>
        <strain evidence="7">DSM 17711 / JCM 13418 / NBRC 101707 / SANAE</strain>
    </source>
</reference>